<protein>
    <recommendedName>
        <fullName evidence="1">Aminoglycoside phosphotransferase domain-containing protein</fullName>
    </recommendedName>
</protein>
<dbReference type="EMBL" id="BMFR01000024">
    <property type="protein sequence ID" value="GGG86718.1"/>
    <property type="molecule type" value="Genomic_DNA"/>
</dbReference>
<sequence length="336" mass="38495">MKTAWERTYPLITPDKATVHKMLKPFFKDQRILQIQVLSGGLNNSNLRITTDANESYVLRIYSKENNSSMEIEREILTILKDKVPVPNPLYSDSSCTNLDYPYVLLSWIQGYQLSELLNEGNQNLISNAAKEAGSLLAKVHSVTFPSSGFFNENLHIQDHVKLDANHLLMYIKDSIIKGRAATRLSPDLAKRIYQFAKKHAHLIDCLNTQNSLVHGDFNPLNILAETSTRSISITGLLDWEYAFSGTPLMDIGNMLRYEDVRHTQFLASFILSYQNNRGILPEKWLQKAKLLDLIALCSLLDKKECGEIRMRDIIRLILNMMQDWESYNSIQNRLS</sequence>
<dbReference type="Pfam" id="PF01636">
    <property type="entry name" value="APH"/>
    <property type="match status" value="1"/>
</dbReference>
<name>A0A917HPV7_9BACI</name>
<dbReference type="InterPro" id="IPR011009">
    <property type="entry name" value="Kinase-like_dom_sf"/>
</dbReference>
<gene>
    <name evidence="2" type="ORF">GCM10011398_35690</name>
</gene>
<dbReference type="Gene3D" id="3.30.200.20">
    <property type="entry name" value="Phosphorylase Kinase, domain 1"/>
    <property type="match status" value="1"/>
</dbReference>
<dbReference type="Gene3D" id="3.90.1200.10">
    <property type="match status" value="1"/>
</dbReference>
<dbReference type="Proteomes" id="UP000622860">
    <property type="component" value="Unassembled WGS sequence"/>
</dbReference>
<reference evidence="2" key="2">
    <citation type="submission" date="2020-09" db="EMBL/GenBank/DDBJ databases">
        <authorList>
            <person name="Sun Q."/>
            <person name="Zhou Y."/>
        </authorList>
    </citation>
    <scope>NUCLEOTIDE SEQUENCE</scope>
    <source>
        <strain evidence="2">CGMCC 1.12754</strain>
    </source>
</reference>
<dbReference type="AlphaFoldDB" id="A0A917HPV7"/>
<dbReference type="SUPFAM" id="SSF56112">
    <property type="entry name" value="Protein kinase-like (PK-like)"/>
    <property type="match status" value="1"/>
</dbReference>
<dbReference type="InterPro" id="IPR002575">
    <property type="entry name" value="Aminoglycoside_PTrfase"/>
</dbReference>
<evidence type="ECO:0000313" key="3">
    <source>
        <dbReference type="Proteomes" id="UP000622860"/>
    </source>
</evidence>
<keyword evidence="3" id="KW-1185">Reference proteome</keyword>
<dbReference type="PANTHER" id="PTHR21310">
    <property type="entry name" value="AMINOGLYCOSIDE PHOSPHOTRANSFERASE-RELATED-RELATED"/>
    <property type="match status" value="1"/>
</dbReference>
<feature type="domain" description="Aminoglycoside phosphotransferase" evidence="1">
    <location>
        <begin position="35"/>
        <end position="275"/>
    </location>
</feature>
<accession>A0A917HPV7</accession>
<proteinExistence type="predicted"/>
<evidence type="ECO:0000313" key="2">
    <source>
        <dbReference type="EMBL" id="GGG86718.1"/>
    </source>
</evidence>
<comment type="caution">
    <text evidence="2">The sequence shown here is derived from an EMBL/GenBank/DDBJ whole genome shotgun (WGS) entry which is preliminary data.</text>
</comment>
<organism evidence="2 3">
    <name type="scientific">Virgibacillus oceani</name>
    <dbReference type="NCBI Taxonomy" id="1479511"/>
    <lineage>
        <taxon>Bacteria</taxon>
        <taxon>Bacillati</taxon>
        <taxon>Bacillota</taxon>
        <taxon>Bacilli</taxon>
        <taxon>Bacillales</taxon>
        <taxon>Bacillaceae</taxon>
        <taxon>Virgibacillus</taxon>
    </lineage>
</organism>
<reference evidence="2" key="1">
    <citation type="journal article" date="2014" name="Int. J. Syst. Evol. Microbiol.">
        <title>Complete genome sequence of Corynebacterium casei LMG S-19264T (=DSM 44701T), isolated from a smear-ripened cheese.</title>
        <authorList>
            <consortium name="US DOE Joint Genome Institute (JGI-PGF)"/>
            <person name="Walter F."/>
            <person name="Albersmeier A."/>
            <person name="Kalinowski J."/>
            <person name="Ruckert C."/>
        </authorList>
    </citation>
    <scope>NUCLEOTIDE SEQUENCE</scope>
    <source>
        <strain evidence="2">CGMCC 1.12754</strain>
    </source>
</reference>
<dbReference type="InterPro" id="IPR051678">
    <property type="entry name" value="AGP_Transferase"/>
</dbReference>
<evidence type="ECO:0000259" key="1">
    <source>
        <dbReference type="Pfam" id="PF01636"/>
    </source>
</evidence>